<evidence type="ECO:0000259" key="5">
    <source>
        <dbReference type="Pfam" id="PF00330"/>
    </source>
</evidence>
<evidence type="ECO:0000256" key="1">
    <source>
        <dbReference type="ARBA" id="ARBA00022723"/>
    </source>
</evidence>
<dbReference type="Gene3D" id="3.30.499.10">
    <property type="entry name" value="Aconitase, domain 3"/>
    <property type="match status" value="1"/>
</dbReference>
<sequence length="504" mass="54187">MAPIELLSRSGGSMRSAMLRAGLARNLTRPATTSSSTRRNLSSTTSLPPTYERLFNKYTEVRRVLGAQRLTLAEKILYSHLHNVEDSLLTNTNNGRDVRGKANLQLNPDRVNMQDASAQMALLQFMSCNLDRPAIPASIHCDHLIVGAKGAESDLEAGIETNKEVFDFLESAARRYGMDFWPPGAGIIHQTVLENYALPGLMMLGTDSHSPNAGGLTTITIGVGGADAVEALVGAPWELKAPKILGVELTGELNGWVSPKDVILRLAGELTVRGGTGSIIEYFGPGVDTLSLTGMATICNMGAEVGATTSIFPYTAASARYLEATRRSQAVQNIQALEAFPSRTTSEDAHFRFRADEGAEYDQVIKINLSELEPHLNGPFTPDLATPLSHFKSTHAALQPRYLGARVVLTKSFARIHETNLKKQGVVPLTFANEADYDKINAGDEVSTVGLYKMLQNGGKGEVKLVVKKASGEEVEIATKHAVTNDQAGFILAGSALNLLSKGV</sequence>
<dbReference type="Pfam" id="PF00330">
    <property type="entry name" value="Aconitase"/>
    <property type="match status" value="1"/>
</dbReference>
<dbReference type="PANTHER" id="PTHR43160:SF2">
    <property type="entry name" value="HOMOCITRATE DEHYDRATASE, MITOCHONDRIAL"/>
    <property type="match status" value="1"/>
</dbReference>
<evidence type="ECO:0000313" key="7">
    <source>
        <dbReference type="Proteomes" id="UP001175261"/>
    </source>
</evidence>
<dbReference type="Proteomes" id="UP001175261">
    <property type="component" value="Unassembled WGS sequence"/>
</dbReference>
<evidence type="ECO:0000313" key="6">
    <source>
        <dbReference type="EMBL" id="KAK0384981.1"/>
    </source>
</evidence>
<dbReference type="Gene3D" id="3.40.1060.10">
    <property type="entry name" value="Aconitase, Domain 2"/>
    <property type="match status" value="1"/>
</dbReference>
<dbReference type="InterPro" id="IPR036008">
    <property type="entry name" value="Aconitase_4Fe-4S_dom"/>
</dbReference>
<dbReference type="InterPro" id="IPR015931">
    <property type="entry name" value="Acnase/IPM_dHydase_lsu_aba_1/3"/>
</dbReference>
<dbReference type="EMBL" id="JAPDFR010000007">
    <property type="protein sequence ID" value="KAK0384981.1"/>
    <property type="molecule type" value="Genomic_DNA"/>
</dbReference>
<evidence type="ECO:0000256" key="3">
    <source>
        <dbReference type="ARBA" id="ARBA00023014"/>
    </source>
</evidence>
<proteinExistence type="predicted"/>
<dbReference type="FunFam" id="3.30.499.10:FF:000004">
    <property type="entry name" value="Aconitate hydratase, mitochondrial"/>
    <property type="match status" value="1"/>
</dbReference>
<keyword evidence="7" id="KW-1185">Reference proteome</keyword>
<feature type="compositionally biased region" description="Low complexity" evidence="4">
    <location>
        <begin position="32"/>
        <end position="46"/>
    </location>
</feature>
<name>A0AA39GD56_SARSR</name>
<dbReference type="InterPro" id="IPR001030">
    <property type="entry name" value="Acoase/IPM_deHydtase_lsu_aba"/>
</dbReference>
<dbReference type="InterPro" id="IPR015932">
    <property type="entry name" value="Aconitase_dom2"/>
</dbReference>
<dbReference type="InterPro" id="IPR015928">
    <property type="entry name" value="Aconitase/3IPM_dehydase_swvl"/>
</dbReference>
<keyword evidence="2" id="KW-0408">Iron</keyword>
<keyword evidence="1" id="KW-0479">Metal-binding</keyword>
<dbReference type="SUPFAM" id="SSF53732">
    <property type="entry name" value="Aconitase iron-sulfur domain"/>
    <property type="match status" value="1"/>
</dbReference>
<evidence type="ECO:0000256" key="2">
    <source>
        <dbReference type="ARBA" id="ARBA00023004"/>
    </source>
</evidence>
<comment type="caution">
    <text evidence="6">The sequence shown here is derived from an EMBL/GenBank/DDBJ whole genome shotgun (WGS) entry which is preliminary data.</text>
</comment>
<dbReference type="GO" id="GO:0046872">
    <property type="term" value="F:metal ion binding"/>
    <property type="evidence" value="ECO:0007669"/>
    <property type="project" value="UniProtKB-KW"/>
</dbReference>
<feature type="domain" description="Aconitase/3-isopropylmalate dehydratase large subunit alpha/beta/alpha" evidence="5">
    <location>
        <begin position="98"/>
        <end position="395"/>
    </location>
</feature>
<dbReference type="GO" id="GO:0005739">
    <property type="term" value="C:mitochondrion"/>
    <property type="evidence" value="ECO:0007669"/>
    <property type="project" value="TreeGrafter"/>
</dbReference>
<evidence type="ECO:0000256" key="4">
    <source>
        <dbReference type="SAM" id="MobiDB-lite"/>
    </source>
</evidence>
<dbReference type="SUPFAM" id="SSF52016">
    <property type="entry name" value="LeuD/IlvD-like"/>
    <property type="match status" value="1"/>
</dbReference>
<dbReference type="PRINTS" id="PR00415">
    <property type="entry name" value="ACONITASE"/>
</dbReference>
<dbReference type="GO" id="GO:0051539">
    <property type="term" value="F:4 iron, 4 sulfur cluster binding"/>
    <property type="evidence" value="ECO:0007669"/>
    <property type="project" value="TreeGrafter"/>
</dbReference>
<keyword evidence="3" id="KW-0411">Iron-sulfur</keyword>
<reference evidence="6" key="1">
    <citation type="submission" date="2022-10" db="EMBL/GenBank/DDBJ databases">
        <title>Determination and structural analysis of whole genome sequence of Sarocladium strictum F4-1.</title>
        <authorList>
            <person name="Hu L."/>
            <person name="Jiang Y."/>
        </authorList>
    </citation>
    <scope>NUCLEOTIDE SEQUENCE</scope>
    <source>
        <strain evidence="6">F4-1</strain>
    </source>
</reference>
<gene>
    <name evidence="6" type="ORF">NLU13_7459</name>
</gene>
<organism evidence="6 7">
    <name type="scientific">Sarocladium strictum</name>
    <name type="common">Black bundle disease fungus</name>
    <name type="synonym">Acremonium strictum</name>
    <dbReference type="NCBI Taxonomy" id="5046"/>
    <lineage>
        <taxon>Eukaryota</taxon>
        <taxon>Fungi</taxon>
        <taxon>Dikarya</taxon>
        <taxon>Ascomycota</taxon>
        <taxon>Pezizomycotina</taxon>
        <taxon>Sordariomycetes</taxon>
        <taxon>Hypocreomycetidae</taxon>
        <taxon>Hypocreales</taxon>
        <taxon>Sarocladiaceae</taxon>
        <taxon>Sarocladium</taxon>
    </lineage>
</organism>
<dbReference type="Gene3D" id="3.20.19.10">
    <property type="entry name" value="Aconitase, domain 4"/>
    <property type="match status" value="1"/>
</dbReference>
<dbReference type="InterPro" id="IPR050926">
    <property type="entry name" value="Aconitase/IPM_isomerase"/>
</dbReference>
<dbReference type="GO" id="GO:0003994">
    <property type="term" value="F:aconitate hydratase activity"/>
    <property type="evidence" value="ECO:0007669"/>
    <property type="project" value="TreeGrafter"/>
</dbReference>
<feature type="region of interest" description="Disordered" evidence="4">
    <location>
        <begin position="24"/>
        <end position="46"/>
    </location>
</feature>
<dbReference type="FunFam" id="3.40.1060.10:FF:000001">
    <property type="entry name" value="Aconitate hydratase, mitochondrial"/>
    <property type="match status" value="1"/>
</dbReference>
<accession>A0AA39GD56</accession>
<dbReference type="GO" id="GO:0005829">
    <property type="term" value="C:cytosol"/>
    <property type="evidence" value="ECO:0007669"/>
    <property type="project" value="TreeGrafter"/>
</dbReference>
<protein>
    <recommendedName>
        <fullName evidence="5">Aconitase/3-isopropylmalate dehydratase large subunit alpha/beta/alpha domain-containing protein</fullName>
    </recommendedName>
</protein>
<dbReference type="AlphaFoldDB" id="A0AA39GD56"/>
<dbReference type="PANTHER" id="PTHR43160">
    <property type="entry name" value="ACONITATE HYDRATASE B"/>
    <property type="match status" value="1"/>
</dbReference>